<keyword evidence="1" id="KW-0732">Signal</keyword>
<dbReference type="GeneID" id="70230379"/>
<feature type="chain" id="PRO_5040208598" evidence="1">
    <location>
        <begin position="19"/>
        <end position="140"/>
    </location>
</feature>
<dbReference type="Proteomes" id="UP000720189">
    <property type="component" value="Unassembled WGS sequence"/>
</dbReference>
<proteinExistence type="predicted"/>
<name>A0A9P9FWN5_FUSRE</name>
<dbReference type="AlphaFoldDB" id="A0A9P9FWN5"/>
<reference evidence="2" key="1">
    <citation type="journal article" date="2021" name="Nat. Commun.">
        <title>Genetic determinants of endophytism in the Arabidopsis root mycobiome.</title>
        <authorList>
            <person name="Mesny F."/>
            <person name="Miyauchi S."/>
            <person name="Thiergart T."/>
            <person name="Pickel B."/>
            <person name="Atanasova L."/>
            <person name="Karlsson M."/>
            <person name="Huettel B."/>
            <person name="Barry K.W."/>
            <person name="Haridas S."/>
            <person name="Chen C."/>
            <person name="Bauer D."/>
            <person name="Andreopoulos W."/>
            <person name="Pangilinan J."/>
            <person name="LaButti K."/>
            <person name="Riley R."/>
            <person name="Lipzen A."/>
            <person name="Clum A."/>
            <person name="Drula E."/>
            <person name="Henrissat B."/>
            <person name="Kohler A."/>
            <person name="Grigoriev I.V."/>
            <person name="Martin F.M."/>
            <person name="Hacquard S."/>
        </authorList>
    </citation>
    <scope>NUCLEOTIDE SEQUENCE</scope>
    <source>
        <strain evidence="2">MPI-CAGE-AT-0023</strain>
    </source>
</reference>
<evidence type="ECO:0000313" key="2">
    <source>
        <dbReference type="EMBL" id="KAH7217022.1"/>
    </source>
</evidence>
<evidence type="ECO:0000256" key="1">
    <source>
        <dbReference type="SAM" id="SignalP"/>
    </source>
</evidence>
<sequence>MRKYIIFLLLLFPTVSLSLSKRGCQNFKPEFPHDCKGVFAKGSPIRVSELVICTAERAEEDGHDGKCNIQRSKIGIIANSTITRTNNGTLKTSLEAKRSILEAVRDAASPKALEHVNLKRLVVMPFTAPSLMIPKGKRGY</sequence>
<feature type="signal peptide" evidence="1">
    <location>
        <begin position="1"/>
        <end position="18"/>
    </location>
</feature>
<gene>
    <name evidence="2" type="ORF">BKA55DRAFT_697726</name>
</gene>
<dbReference type="OrthoDB" id="5102799at2759"/>
<accession>A0A9P9FWN5</accession>
<keyword evidence="3" id="KW-1185">Reference proteome</keyword>
<protein>
    <submittedName>
        <fullName evidence="2">Uncharacterized protein</fullName>
    </submittedName>
</protein>
<dbReference type="RefSeq" id="XP_046042003.1">
    <property type="nucleotide sequence ID" value="XM_046200425.1"/>
</dbReference>
<dbReference type="EMBL" id="JAGMUX010000029">
    <property type="protein sequence ID" value="KAH7217022.1"/>
    <property type="molecule type" value="Genomic_DNA"/>
</dbReference>
<comment type="caution">
    <text evidence="2">The sequence shown here is derived from an EMBL/GenBank/DDBJ whole genome shotgun (WGS) entry which is preliminary data.</text>
</comment>
<evidence type="ECO:0000313" key="3">
    <source>
        <dbReference type="Proteomes" id="UP000720189"/>
    </source>
</evidence>
<organism evidence="2 3">
    <name type="scientific">Fusarium redolens</name>
    <dbReference type="NCBI Taxonomy" id="48865"/>
    <lineage>
        <taxon>Eukaryota</taxon>
        <taxon>Fungi</taxon>
        <taxon>Dikarya</taxon>
        <taxon>Ascomycota</taxon>
        <taxon>Pezizomycotina</taxon>
        <taxon>Sordariomycetes</taxon>
        <taxon>Hypocreomycetidae</taxon>
        <taxon>Hypocreales</taxon>
        <taxon>Nectriaceae</taxon>
        <taxon>Fusarium</taxon>
        <taxon>Fusarium redolens species complex</taxon>
    </lineage>
</organism>